<sequence length="329" mass="38579">LKNSFANGNRKLLNTMILMEALTPEQEDFILSDVVYSRKQLEADLIQLKDWLAEQHHLPSSRLKEKDCFLKTYLIGCKGSMEKAKRKLDAYYTYRSCSDIFLDRDPLLAEYKRVNEYINSCILPKLSKSKDLVIVNMTLNEDTNNYHYLYNMRRLIQIIELKMRMPDVVTGSIFYLVDTKHFTPSHVLMFTPTIVRDMLHLAQKVLPFRMKGLIFVNAPTFMEIALNRLVKPFLTNKMKDRFQIFSGGHEEFYKFVDRSILPKELGGEDPAKLQDLTKAWEEKEVSERDWFLNELSERNDESKRINQDYSMSSDSMFGVHGTLKQLVLD</sequence>
<dbReference type="eggNOG" id="KOG1471">
    <property type="taxonomic scope" value="Eukaryota"/>
</dbReference>
<dbReference type="STRING" id="13249.T1HF93"/>
<protein>
    <submittedName>
        <fullName evidence="1">CRAL-TRIO domain-containing protein</fullName>
    </submittedName>
</protein>
<dbReference type="SUPFAM" id="SSF46938">
    <property type="entry name" value="CRAL/TRIO N-terminal domain"/>
    <property type="match status" value="1"/>
</dbReference>
<dbReference type="OMA" id="YIHILAR"/>
<organism evidence="1 2">
    <name type="scientific">Rhodnius prolixus</name>
    <name type="common">Triatomid bug</name>
    <dbReference type="NCBI Taxonomy" id="13249"/>
    <lineage>
        <taxon>Eukaryota</taxon>
        <taxon>Metazoa</taxon>
        <taxon>Ecdysozoa</taxon>
        <taxon>Arthropoda</taxon>
        <taxon>Hexapoda</taxon>
        <taxon>Insecta</taxon>
        <taxon>Pterygota</taxon>
        <taxon>Neoptera</taxon>
        <taxon>Paraneoptera</taxon>
        <taxon>Hemiptera</taxon>
        <taxon>Heteroptera</taxon>
        <taxon>Panheteroptera</taxon>
        <taxon>Cimicomorpha</taxon>
        <taxon>Reduviidae</taxon>
        <taxon>Triatominae</taxon>
        <taxon>Rhodnius</taxon>
    </lineage>
</organism>
<dbReference type="InterPro" id="IPR036273">
    <property type="entry name" value="CRAL/TRIO_N_dom_sf"/>
</dbReference>
<dbReference type="Proteomes" id="UP000015103">
    <property type="component" value="Unassembled WGS sequence"/>
</dbReference>
<dbReference type="SMART" id="SM00516">
    <property type="entry name" value="SEC14"/>
    <property type="match status" value="1"/>
</dbReference>
<dbReference type="HOGENOM" id="CLU_046597_3_1_1"/>
<dbReference type="Gene3D" id="3.40.525.10">
    <property type="entry name" value="CRAL-TRIO lipid binding domain"/>
    <property type="match status" value="1"/>
</dbReference>
<dbReference type="GO" id="GO:0016020">
    <property type="term" value="C:membrane"/>
    <property type="evidence" value="ECO:0007669"/>
    <property type="project" value="TreeGrafter"/>
</dbReference>
<dbReference type="InterPro" id="IPR001251">
    <property type="entry name" value="CRAL-TRIO_dom"/>
</dbReference>
<dbReference type="GO" id="GO:1902936">
    <property type="term" value="F:phosphatidylinositol bisphosphate binding"/>
    <property type="evidence" value="ECO:0007669"/>
    <property type="project" value="TreeGrafter"/>
</dbReference>
<dbReference type="InterPro" id="IPR036865">
    <property type="entry name" value="CRAL-TRIO_dom_sf"/>
</dbReference>
<dbReference type="InParanoid" id="T1HF93"/>
<dbReference type="Pfam" id="PF00650">
    <property type="entry name" value="CRAL_TRIO"/>
    <property type="match status" value="1"/>
</dbReference>
<dbReference type="SUPFAM" id="SSF52087">
    <property type="entry name" value="CRAL/TRIO domain"/>
    <property type="match status" value="1"/>
</dbReference>
<dbReference type="CDD" id="cd00170">
    <property type="entry name" value="SEC14"/>
    <property type="match status" value="1"/>
</dbReference>
<keyword evidence="2" id="KW-1185">Reference proteome</keyword>
<dbReference type="PANTHER" id="PTHR10174:SF222">
    <property type="entry name" value="GH10083P-RELATED"/>
    <property type="match status" value="1"/>
</dbReference>
<dbReference type="PANTHER" id="PTHR10174">
    <property type="entry name" value="ALPHA-TOCOPHEROL TRANSFER PROTEIN-RELATED"/>
    <property type="match status" value="1"/>
</dbReference>
<dbReference type="PROSITE" id="PS50191">
    <property type="entry name" value="CRAL_TRIO"/>
    <property type="match status" value="1"/>
</dbReference>
<proteinExistence type="predicted"/>
<evidence type="ECO:0000313" key="1">
    <source>
        <dbReference type="EnsemblMetazoa" id="RPRC002715-PA"/>
    </source>
</evidence>
<evidence type="ECO:0000313" key="2">
    <source>
        <dbReference type="Proteomes" id="UP000015103"/>
    </source>
</evidence>
<dbReference type="VEuPathDB" id="VectorBase:RPRC002715"/>
<dbReference type="AlphaFoldDB" id="T1HF93"/>
<accession>T1HF93</accession>
<dbReference type="EnsemblMetazoa" id="RPRC002715-RA">
    <property type="protein sequence ID" value="RPRC002715-PA"/>
    <property type="gene ID" value="RPRC002715"/>
</dbReference>
<name>T1HF93_RHOPR</name>
<dbReference type="EMBL" id="ACPB03007587">
    <property type="status" value="NOT_ANNOTATED_CDS"/>
    <property type="molecule type" value="Genomic_DNA"/>
</dbReference>
<dbReference type="PRINTS" id="PR00180">
    <property type="entry name" value="CRETINALDHBP"/>
</dbReference>
<reference evidence="1" key="1">
    <citation type="submission" date="2015-05" db="UniProtKB">
        <authorList>
            <consortium name="EnsemblMetazoa"/>
        </authorList>
    </citation>
    <scope>IDENTIFICATION</scope>
</reference>